<protein>
    <submittedName>
        <fullName evidence="1">Uncharacterized protein</fullName>
    </submittedName>
</protein>
<proteinExistence type="predicted"/>
<gene>
    <name evidence="1" type="ordered locus">DVU_2265</name>
</gene>
<name>Q729T4_NITV2</name>
<keyword evidence="2" id="KW-1185">Reference proteome</keyword>
<dbReference type="Proteomes" id="UP000002194">
    <property type="component" value="Chromosome"/>
</dbReference>
<dbReference type="HOGENOM" id="CLU_3373439_0_0_7"/>
<dbReference type="STRING" id="882.DVU_2265"/>
<evidence type="ECO:0000313" key="1">
    <source>
        <dbReference type="EMBL" id="AAS96738.1"/>
    </source>
</evidence>
<sequence length="34" mass="3695">MSGNMVLMCALWPLIPKAASLFFGDASNVLTHCR</sequence>
<dbReference type="EnsemblBacteria" id="AAS96738">
    <property type="protein sequence ID" value="AAS96738"/>
    <property type="gene ID" value="DVU_2265"/>
</dbReference>
<dbReference type="PaxDb" id="882-DVU_2265"/>
<dbReference type="KEGG" id="dvu:DVU_2265"/>
<reference evidence="1 2" key="1">
    <citation type="journal article" date="2004" name="Nat. Biotechnol.">
        <title>The genome sequence of the anaerobic, sulfate-reducing bacterium Desulfovibrio vulgaris Hildenborough.</title>
        <authorList>
            <person name="Heidelberg J.F."/>
            <person name="Seshadri R."/>
            <person name="Haveman S.A."/>
            <person name="Hemme C.L."/>
            <person name="Paulsen I.T."/>
            <person name="Kolonay J.F."/>
            <person name="Eisen J.A."/>
            <person name="Ward N."/>
            <person name="Methe B."/>
            <person name="Brinkac L.M."/>
            <person name="Daugherty S.C."/>
            <person name="Deboy R.T."/>
            <person name="Dodson R.J."/>
            <person name="Durkin A.S."/>
            <person name="Madupu R."/>
            <person name="Nelson W.C."/>
            <person name="Sullivan S.A."/>
            <person name="Fouts D."/>
            <person name="Haft D.H."/>
            <person name="Selengut J."/>
            <person name="Peterson J.D."/>
            <person name="Davidsen T.M."/>
            <person name="Zafar N."/>
            <person name="Zhou L."/>
            <person name="Radune D."/>
            <person name="Dimitrov G."/>
            <person name="Hance M."/>
            <person name="Tran K."/>
            <person name="Khouri H."/>
            <person name="Gill J."/>
            <person name="Utterback T.R."/>
            <person name="Feldblyum T.V."/>
            <person name="Wall J.D."/>
            <person name="Voordouw G."/>
            <person name="Fraser C.M."/>
        </authorList>
    </citation>
    <scope>NUCLEOTIDE SEQUENCE [LARGE SCALE GENOMIC DNA]</scope>
    <source>
        <strain evidence="2">ATCC 29579 / DSM 644 / NCIMB 8303 / VKM B-1760 / Hildenborough</strain>
    </source>
</reference>
<evidence type="ECO:0000313" key="2">
    <source>
        <dbReference type="Proteomes" id="UP000002194"/>
    </source>
</evidence>
<organism evidence="1 2">
    <name type="scientific">Nitratidesulfovibrio vulgaris (strain ATCC 29579 / DSM 644 / CCUG 34227 / NCIMB 8303 / VKM B-1760 / Hildenborough)</name>
    <name type="common">Desulfovibrio vulgaris</name>
    <dbReference type="NCBI Taxonomy" id="882"/>
    <lineage>
        <taxon>Bacteria</taxon>
        <taxon>Pseudomonadati</taxon>
        <taxon>Thermodesulfobacteriota</taxon>
        <taxon>Desulfovibrionia</taxon>
        <taxon>Desulfovibrionales</taxon>
        <taxon>Desulfovibrionaceae</taxon>
        <taxon>Nitratidesulfovibrio</taxon>
    </lineage>
</organism>
<accession>Q729T4</accession>
<dbReference type="AlphaFoldDB" id="Q729T4"/>
<dbReference type="EMBL" id="AE017285">
    <property type="protein sequence ID" value="AAS96738.1"/>
    <property type="molecule type" value="Genomic_DNA"/>
</dbReference>